<feature type="repeat" description="WD" evidence="1">
    <location>
        <begin position="18"/>
        <end position="59"/>
    </location>
</feature>
<evidence type="ECO:0000313" key="3">
    <source>
        <dbReference type="EMBL" id="TFK78931.1"/>
    </source>
</evidence>
<accession>A0A5C3NMM5</accession>
<gene>
    <name evidence="3" type="ORF">K466DRAFT_570543</name>
</gene>
<dbReference type="SUPFAM" id="SSF50978">
    <property type="entry name" value="WD40 repeat-like"/>
    <property type="match status" value="1"/>
</dbReference>
<dbReference type="PROSITE" id="PS50082">
    <property type="entry name" value="WD_REPEATS_2"/>
    <property type="match status" value="1"/>
</dbReference>
<dbReference type="Proteomes" id="UP000308197">
    <property type="component" value="Unassembled WGS sequence"/>
</dbReference>
<evidence type="ECO:0000256" key="2">
    <source>
        <dbReference type="SAM" id="Phobius"/>
    </source>
</evidence>
<keyword evidence="2" id="KW-1133">Transmembrane helix</keyword>
<feature type="transmembrane region" description="Helical" evidence="2">
    <location>
        <begin position="398"/>
        <end position="417"/>
    </location>
</feature>
<name>A0A5C3NMM5_9APHY</name>
<dbReference type="Gene3D" id="2.130.10.10">
    <property type="entry name" value="YVTN repeat-like/Quinoprotein amine dehydrogenase"/>
    <property type="match status" value="1"/>
</dbReference>
<dbReference type="EMBL" id="ML212254">
    <property type="protein sequence ID" value="TFK78931.1"/>
    <property type="molecule type" value="Genomic_DNA"/>
</dbReference>
<keyword evidence="2" id="KW-0812">Transmembrane</keyword>
<reference evidence="3 4" key="1">
    <citation type="journal article" date="2019" name="Nat. Ecol. Evol.">
        <title>Megaphylogeny resolves global patterns of mushroom evolution.</title>
        <authorList>
            <person name="Varga T."/>
            <person name="Krizsan K."/>
            <person name="Foldi C."/>
            <person name="Dima B."/>
            <person name="Sanchez-Garcia M."/>
            <person name="Sanchez-Ramirez S."/>
            <person name="Szollosi G.J."/>
            <person name="Szarkandi J.G."/>
            <person name="Papp V."/>
            <person name="Albert L."/>
            <person name="Andreopoulos W."/>
            <person name="Angelini C."/>
            <person name="Antonin V."/>
            <person name="Barry K.W."/>
            <person name="Bougher N.L."/>
            <person name="Buchanan P."/>
            <person name="Buyck B."/>
            <person name="Bense V."/>
            <person name="Catcheside P."/>
            <person name="Chovatia M."/>
            <person name="Cooper J."/>
            <person name="Damon W."/>
            <person name="Desjardin D."/>
            <person name="Finy P."/>
            <person name="Geml J."/>
            <person name="Haridas S."/>
            <person name="Hughes K."/>
            <person name="Justo A."/>
            <person name="Karasinski D."/>
            <person name="Kautmanova I."/>
            <person name="Kiss B."/>
            <person name="Kocsube S."/>
            <person name="Kotiranta H."/>
            <person name="LaButti K.M."/>
            <person name="Lechner B.E."/>
            <person name="Liimatainen K."/>
            <person name="Lipzen A."/>
            <person name="Lukacs Z."/>
            <person name="Mihaltcheva S."/>
            <person name="Morgado L.N."/>
            <person name="Niskanen T."/>
            <person name="Noordeloos M.E."/>
            <person name="Ohm R.A."/>
            <person name="Ortiz-Santana B."/>
            <person name="Ovrebo C."/>
            <person name="Racz N."/>
            <person name="Riley R."/>
            <person name="Savchenko A."/>
            <person name="Shiryaev A."/>
            <person name="Soop K."/>
            <person name="Spirin V."/>
            <person name="Szebenyi C."/>
            <person name="Tomsovsky M."/>
            <person name="Tulloss R.E."/>
            <person name="Uehling J."/>
            <person name="Grigoriev I.V."/>
            <person name="Vagvolgyi C."/>
            <person name="Papp T."/>
            <person name="Martin F.M."/>
            <person name="Miettinen O."/>
            <person name="Hibbett D.S."/>
            <person name="Nagy L.G."/>
        </authorList>
    </citation>
    <scope>NUCLEOTIDE SEQUENCE [LARGE SCALE GENOMIC DNA]</scope>
    <source>
        <strain evidence="3 4">HHB13444</strain>
    </source>
</reference>
<protein>
    <submittedName>
        <fullName evidence="3">Uncharacterized protein</fullName>
    </submittedName>
</protein>
<sequence>MTTSRPVAHSRTEKLATTASARHKIIHLSQSPDGDVVISLGLDGTVNFWCTRSGENLAKCAHPVSRVVALCRARTLEGEPAMGTVCRDGVAGIWRLTRSWLPPEATLSFEVAYTGWQVVNDACLAFGSQCGTLAASSSGSVKVGLNRKAAYMTCYSSVLSGSAKWTVNSLHDGTEVSHLHFPVPTMGRTRRNEGGRANILLVFYGTRGLLLEFDVYSGCITGNTSATVTPKERIVLYHMSEGISLYHSPVPGETQYTAAGKVPVKKTGRCDALVDSCTGDETILFRDDEGRVYLYDCVTGQDLCTIQTEGAHDREDAYEDDIPSLRGQSLSFQAWHPKKRDRVMESKRTAVGRRQSNKATYRAAERVTPSAWTDEDVHGPPDGTTLQDYYYQHTVETILAQLVCLALTLAALAFWVVV</sequence>
<dbReference type="AlphaFoldDB" id="A0A5C3NMM5"/>
<dbReference type="InterPro" id="IPR015943">
    <property type="entry name" value="WD40/YVTN_repeat-like_dom_sf"/>
</dbReference>
<dbReference type="InterPro" id="IPR036322">
    <property type="entry name" value="WD40_repeat_dom_sf"/>
</dbReference>
<organism evidence="3 4">
    <name type="scientific">Polyporus arcularius HHB13444</name>
    <dbReference type="NCBI Taxonomy" id="1314778"/>
    <lineage>
        <taxon>Eukaryota</taxon>
        <taxon>Fungi</taxon>
        <taxon>Dikarya</taxon>
        <taxon>Basidiomycota</taxon>
        <taxon>Agaricomycotina</taxon>
        <taxon>Agaricomycetes</taxon>
        <taxon>Polyporales</taxon>
        <taxon>Polyporaceae</taxon>
        <taxon>Polyporus</taxon>
    </lineage>
</organism>
<evidence type="ECO:0000313" key="4">
    <source>
        <dbReference type="Proteomes" id="UP000308197"/>
    </source>
</evidence>
<keyword evidence="1" id="KW-0853">WD repeat</keyword>
<dbReference type="InParanoid" id="A0A5C3NMM5"/>
<keyword evidence="4" id="KW-1185">Reference proteome</keyword>
<keyword evidence="2" id="KW-0472">Membrane</keyword>
<evidence type="ECO:0000256" key="1">
    <source>
        <dbReference type="PROSITE-ProRule" id="PRU00221"/>
    </source>
</evidence>
<dbReference type="InterPro" id="IPR001680">
    <property type="entry name" value="WD40_rpt"/>
</dbReference>
<proteinExistence type="predicted"/>